<organism evidence="2 3">
    <name type="scientific">Passalora fulva</name>
    <name type="common">Tomato leaf mold</name>
    <name type="synonym">Cladosporium fulvum</name>
    <dbReference type="NCBI Taxonomy" id="5499"/>
    <lineage>
        <taxon>Eukaryota</taxon>
        <taxon>Fungi</taxon>
        <taxon>Dikarya</taxon>
        <taxon>Ascomycota</taxon>
        <taxon>Pezizomycotina</taxon>
        <taxon>Dothideomycetes</taxon>
        <taxon>Dothideomycetidae</taxon>
        <taxon>Mycosphaerellales</taxon>
        <taxon>Mycosphaerellaceae</taxon>
        <taxon>Fulvia</taxon>
    </lineage>
</organism>
<dbReference type="AlphaFoldDB" id="A0A9Q8PBF2"/>
<evidence type="ECO:0000313" key="3">
    <source>
        <dbReference type="Proteomes" id="UP000756132"/>
    </source>
</evidence>
<reference evidence="2" key="1">
    <citation type="submission" date="2021-12" db="EMBL/GenBank/DDBJ databases">
        <authorList>
            <person name="Zaccaron A."/>
            <person name="Stergiopoulos I."/>
        </authorList>
    </citation>
    <scope>NUCLEOTIDE SEQUENCE</scope>
    <source>
        <strain evidence="2">Race5_Kim</strain>
    </source>
</reference>
<name>A0A9Q8PBF2_PASFU</name>
<proteinExistence type="predicted"/>
<dbReference type="Proteomes" id="UP000756132">
    <property type="component" value="Chromosome 6"/>
</dbReference>
<feature type="compositionally biased region" description="Basic and acidic residues" evidence="1">
    <location>
        <begin position="67"/>
        <end position="90"/>
    </location>
</feature>
<gene>
    <name evidence="2" type="ORF">CLAFUR5_07640</name>
</gene>
<accession>A0A9Q8PBF2</accession>
<sequence>MTDNIPLIDLSDEQHNDSRESENWQDEVESSSKKPLSPIAHVTATGFRVPSSVEHFLAQDKGSSLVSREEELPMRPRSEAWARESRPATD</sequence>
<feature type="compositionally biased region" description="Basic and acidic residues" evidence="1">
    <location>
        <begin position="12"/>
        <end position="22"/>
    </location>
</feature>
<dbReference type="GeneID" id="71987518"/>
<dbReference type="KEGG" id="ffu:CLAFUR5_07640"/>
<dbReference type="RefSeq" id="XP_047763775.1">
    <property type="nucleotide sequence ID" value="XM_047906788.1"/>
</dbReference>
<feature type="region of interest" description="Disordered" evidence="1">
    <location>
        <begin position="59"/>
        <end position="90"/>
    </location>
</feature>
<feature type="region of interest" description="Disordered" evidence="1">
    <location>
        <begin position="1"/>
        <end position="37"/>
    </location>
</feature>
<keyword evidence="3" id="KW-1185">Reference proteome</keyword>
<reference evidence="2" key="2">
    <citation type="journal article" date="2022" name="Microb. Genom.">
        <title>A chromosome-scale genome assembly of the tomato pathogen Cladosporium fulvum reveals a compartmentalized genome architecture and the presence of a dispensable chromosome.</title>
        <authorList>
            <person name="Zaccaron A.Z."/>
            <person name="Chen L.H."/>
            <person name="Samaras A."/>
            <person name="Stergiopoulos I."/>
        </authorList>
    </citation>
    <scope>NUCLEOTIDE SEQUENCE</scope>
    <source>
        <strain evidence="2">Race5_Kim</strain>
    </source>
</reference>
<evidence type="ECO:0000256" key="1">
    <source>
        <dbReference type="SAM" id="MobiDB-lite"/>
    </source>
</evidence>
<protein>
    <submittedName>
        <fullName evidence="2">Uncharacterized protein</fullName>
    </submittedName>
</protein>
<dbReference type="EMBL" id="CP090168">
    <property type="protein sequence ID" value="UJO19409.1"/>
    <property type="molecule type" value="Genomic_DNA"/>
</dbReference>
<dbReference type="OrthoDB" id="10654230at2759"/>
<evidence type="ECO:0000313" key="2">
    <source>
        <dbReference type="EMBL" id="UJO19409.1"/>
    </source>
</evidence>